<evidence type="ECO:0000313" key="3">
    <source>
        <dbReference type="EMBL" id="MDF2257527.1"/>
    </source>
</evidence>
<name>A0ABT5Z110_9ACTN</name>
<evidence type="ECO:0000259" key="2">
    <source>
        <dbReference type="SMART" id="SM00228"/>
    </source>
</evidence>
<dbReference type="SMART" id="SM00228">
    <property type="entry name" value="PDZ"/>
    <property type="match status" value="1"/>
</dbReference>
<evidence type="ECO:0000313" key="4">
    <source>
        <dbReference type="Proteomes" id="UP001220022"/>
    </source>
</evidence>
<dbReference type="InterPro" id="IPR036034">
    <property type="entry name" value="PDZ_sf"/>
</dbReference>
<organism evidence="3 4">
    <name type="scientific">Streptantibioticus ferralitis</name>
    <dbReference type="NCBI Taxonomy" id="236510"/>
    <lineage>
        <taxon>Bacteria</taxon>
        <taxon>Bacillati</taxon>
        <taxon>Actinomycetota</taxon>
        <taxon>Actinomycetes</taxon>
        <taxon>Kitasatosporales</taxon>
        <taxon>Streptomycetaceae</taxon>
        <taxon>Streptantibioticus</taxon>
    </lineage>
</organism>
<dbReference type="RefSeq" id="WP_275815612.1">
    <property type="nucleotide sequence ID" value="NZ_BAAANM010000001.1"/>
</dbReference>
<keyword evidence="4" id="KW-1185">Reference proteome</keyword>
<dbReference type="InterPro" id="IPR001478">
    <property type="entry name" value="PDZ"/>
</dbReference>
<reference evidence="3 4" key="1">
    <citation type="submission" date="2023-03" db="EMBL/GenBank/DDBJ databases">
        <title>Draft genome sequence of type strain Streptomyces ferralitis JCM 14344.</title>
        <authorList>
            <person name="Klaysubun C."/>
            <person name="Duangmal K."/>
        </authorList>
    </citation>
    <scope>NUCLEOTIDE SEQUENCE [LARGE SCALE GENOMIC DNA]</scope>
    <source>
        <strain evidence="3 4">JCM 14344</strain>
    </source>
</reference>
<accession>A0ABT5Z110</accession>
<dbReference type="Proteomes" id="UP001220022">
    <property type="component" value="Unassembled WGS sequence"/>
</dbReference>
<sequence>MAFQAPTPPSTIPDLDAPGSAKTVDFPPDQQQHHPGRVTIQAPQYTRITQVDPRCRGHVCPVTIAADGSSATIDFQVRTHWIWPWTVHIAANNDAPLAGGQFTGSLTFEGVTVDWTVNITQGTPGAFGGYANNVPGGGGARVRFVDPDLHAAAAGFMVNDIITSVDGQPVTSSASLNAALASKRAGITVPVGITRNGTPMTLQYTIDQ</sequence>
<dbReference type="Gene3D" id="2.30.42.10">
    <property type="match status" value="1"/>
</dbReference>
<feature type="domain" description="PDZ" evidence="2">
    <location>
        <begin position="104"/>
        <end position="197"/>
    </location>
</feature>
<protein>
    <submittedName>
        <fullName evidence="3">PDZ domain-containing protein</fullName>
    </submittedName>
</protein>
<feature type="region of interest" description="Disordered" evidence="1">
    <location>
        <begin position="1"/>
        <end position="35"/>
    </location>
</feature>
<evidence type="ECO:0000256" key="1">
    <source>
        <dbReference type="SAM" id="MobiDB-lite"/>
    </source>
</evidence>
<gene>
    <name evidence="3" type="ORF">P2L57_17900</name>
</gene>
<dbReference type="Pfam" id="PF13180">
    <property type="entry name" value="PDZ_2"/>
    <property type="match status" value="1"/>
</dbReference>
<dbReference type="SUPFAM" id="SSF50156">
    <property type="entry name" value="PDZ domain-like"/>
    <property type="match status" value="1"/>
</dbReference>
<dbReference type="EMBL" id="JARHTQ010000010">
    <property type="protein sequence ID" value="MDF2257527.1"/>
    <property type="molecule type" value="Genomic_DNA"/>
</dbReference>
<proteinExistence type="predicted"/>
<comment type="caution">
    <text evidence="3">The sequence shown here is derived from an EMBL/GenBank/DDBJ whole genome shotgun (WGS) entry which is preliminary data.</text>
</comment>
<feature type="compositionally biased region" description="Pro residues" evidence="1">
    <location>
        <begin position="1"/>
        <end position="11"/>
    </location>
</feature>